<gene>
    <name evidence="1" type="ORF">CR513_30854</name>
</gene>
<dbReference type="PANTHER" id="PTHR35046:SF9">
    <property type="entry name" value="RNA-DIRECTED DNA POLYMERASE"/>
    <property type="match status" value="1"/>
</dbReference>
<dbReference type="InterPro" id="IPR021109">
    <property type="entry name" value="Peptidase_aspartic_dom_sf"/>
</dbReference>
<comment type="caution">
    <text evidence="1">The sequence shown here is derived from an EMBL/GenBank/DDBJ whole genome shotgun (WGS) entry which is preliminary data.</text>
</comment>
<evidence type="ECO:0000313" key="1">
    <source>
        <dbReference type="EMBL" id="RDX87653.1"/>
    </source>
</evidence>
<dbReference type="Proteomes" id="UP000257109">
    <property type="component" value="Unassembled WGS sequence"/>
</dbReference>
<organism evidence="1 2">
    <name type="scientific">Mucuna pruriens</name>
    <name type="common">Velvet bean</name>
    <name type="synonym">Dolichos pruriens</name>
    <dbReference type="NCBI Taxonomy" id="157652"/>
    <lineage>
        <taxon>Eukaryota</taxon>
        <taxon>Viridiplantae</taxon>
        <taxon>Streptophyta</taxon>
        <taxon>Embryophyta</taxon>
        <taxon>Tracheophyta</taxon>
        <taxon>Spermatophyta</taxon>
        <taxon>Magnoliopsida</taxon>
        <taxon>eudicotyledons</taxon>
        <taxon>Gunneridae</taxon>
        <taxon>Pentapetalae</taxon>
        <taxon>rosids</taxon>
        <taxon>fabids</taxon>
        <taxon>Fabales</taxon>
        <taxon>Fabaceae</taxon>
        <taxon>Papilionoideae</taxon>
        <taxon>50 kb inversion clade</taxon>
        <taxon>NPAAA clade</taxon>
        <taxon>indigoferoid/millettioid clade</taxon>
        <taxon>Phaseoleae</taxon>
        <taxon>Mucuna</taxon>
    </lineage>
</organism>
<name>A0A371GBB1_MUCPR</name>
<dbReference type="Gene3D" id="2.40.70.10">
    <property type="entry name" value="Acid Proteases"/>
    <property type="match status" value="1"/>
</dbReference>
<dbReference type="PANTHER" id="PTHR35046">
    <property type="entry name" value="ZINC KNUCKLE (CCHC-TYPE) FAMILY PROTEIN"/>
    <property type="match status" value="1"/>
</dbReference>
<evidence type="ECO:0000313" key="2">
    <source>
        <dbReference type="Proteomes" id="UP000257109"/>
    </source>
</evidence>
<feature type="non-terminal residue" evidence="1">
    <location>
        <position position="1"/>
    </location>
</feature>
<keyword evidence="2" id="KW-1185">Reference proteome</keyword>
<dbReference type="EMBL" id="QJKJ01006163">
    <property type="protein sequence ID" value="RDX87653.1"/>
    <property type="molecule type" value="Genomic_DNA"/>
</dbReference>
<accession>A0A371GBB1</accession>
<dbReference type="AlphaFoldDB" id="A0A371GBB1"/>
<dbReference type="CDD" id="cd00303">
    <property type="entry name" value="retropepsin_like"/>
    <property type="match status" value="1"/>
</dbReference>
<sequence>MLPCFRKFCSIIIDGGSSVNVASARLVEKLNLPALAHPRPNKLGEMVVTKQVSLAFKLRKFSNVVLCNIVPMEATHILLECAWKFDYKVTHDGVTNKFLFMHNGQKVILKTLSPKELKKYQLKMKMKR</sequence>
<proteinExistence type="predicted"/>
<protein>
    <submittedName>
        <fullName evidence="1">Uncharacterized protein</fullName>
    </submittedName>
</protein>
<reference evidence="1" key="1">
    <citation type="submission" date="2018-05" db="EMBL/GenBank/DDBJ databases">
        <title>Draft genome of Mucuna pruriens seed.</title>
        <authorList>
            <person name="Nnadi N.E."/>
            <person name="Vos R."/>
            <person name="Hasami M.H."/>
            <person name="Devisetty U.K."/>
            <person name="Aguiy J.C."/>
        </authorList>
    </citation>
    <scope>NUCLEOTIDE SEQUENCE [LARGE SCALE GENOMIC DNA]</scope>
    <source>
        <strain evidence="1">JCA_2017</strain>
    </source>
</reference>
<dbReference type="OrthoDB" id="1747743at2759"/>